<accession>A0A4R5CAV3</accession>
<sequence length="141" mass="15166">MFNQWKRSRGDSESSFSQEELEQIEIFAAVVEVHLAAACVTPGLVHMITAGEQSATAHFGYLSRLGSGLEITVARLSRDSSDTDRAKAYQAEVVVGTLDDFTADVGRESELCISRNTAMIEGEPTTIASDLLSAYCSVVAT</sequence>
<dbReference type="EMBL" id="SMKU01000013">
    <property type="protein sequence ID" value="TDD95323.1"/>
    <property type="molecule type" value="Genomic_DNA"/>
</dbReference>
<gene>
    <name evidence="1" type="ORF">E1298_05525</name>
</gene>
<protein>
    <submittedName>
        <fullName evidence="1">Uncharacterized protein</fullName>
    </submittedName>
</protein>
<dbReference type="Proteomes" id="UP000294513">
    <property type="component" value="Unassembled WGS sequence"/>
</dbReference>
<organism evidence="1 2">
    <name type="scientific">Actinomadura rubrisoli</name>
    <dbReference type="NCBI Taxonomy" id="2530368"/>
    <lineage>
        <taxon>Bacteria</taxon>
        <taxon>Bacillati</taxon>
        <taxon>Actinomycetota</taxon>
        <taxon>Actinomycetes</taxon>
        <taxon>Streptosporangiales</taxon>
        <taxon>Thermomonosporaceae</taxon>
        <taxon>Actinomadura</taxon>
    </lineage>
</organism>
<dbReference type="InterPro" id="IPR027417">
    <property type="entry name" value="P-loop_NTPase"/>
</dbReference>
<dbReference type="AlphaFoldDB" id="A0A4R5CAV3"/>
<evidence type="ECO:0000313" key="2">
    <source>
        <dbReference type="Proteomes" id="UP000294513"/>
    </source>
</evidence>
<name>A0A4R5CAV3_9ACTN</name>
<keyword evidence="2" id="KW-1185">Reference proteome</keyword>
<dbReference type="RefSeq" id="WP_131889656.1">
    <property type="nucleotide sequence ID" value="NZ_SMKU01000013.1"/>
</dbReference>
<dbReference type="OrthoDB" id="9919402at2"/>
<reference evidence="1 2" key="1">
    <citation type="submission" date="2019-03" db="EMBL/GenBank/DDBJ databases">
        <title>Draft genome sequences of novel Actinobacteria.</title>
        <authorList>
            <person name="Sahin N."/>
            <person name="Ay H."/>
            <person name="Saygin H."/>
        </authorList>
    </citation>
    <scope>NUCLEOTIDE SEQUENCE [LARGE SCALE GENOMIC DNA]</scope>
    <source>
        <strain evidence="1 2">H3C3</strain>
    </source>
</reference>
<comment type="caution">
    <text evidence="1">The sequence shown here is derived from an EMBL/GenBank/DDBJ whole genome shotgun (WGS) entry which is preliminary data.</text>
</comment>
<proteinExistence type="predicted"/>
<evidence type="ECO:0000313" key="1">
    <source>
        <dbReference type="EMBL" id="TDD95323.1"/>
    </source>
</evidence>
<dbReference type="Gene3D" id="3.40.50.300">
    <property type="entry name" value="P-loop containing nucleotide triphosphate hydrolases"/>
    <property type="match status" value="1"/>
</dbReference>